<sequence>MAQITKDTGIIEAVQKHPQIIEIFQQYGLGCVGCMAAHFETIGQGAGAHGIDVDALIADINDCIAESGK</sequence>
<name>A0ABT1SSX0_9FIRM</name>
<gene>
    <name evidence="2" type="ORF">NE675_08045</name>
</gene>
<keyword evidence="3" id="KW-1185">Reference proteome</keyword>
<dbReference type="Proteomes" id="UP001206692">
    <property type="component" value="Unassembled WGS sequence"/>
</dbReference>
<dbReference type="Pfam" id="PF08984">
    <property type="entry name" value="DUF1858"/>
    <property type="match status" value="1"/>
</dbReference>
<dbReference type="GeneID" id="89603437"/>
<dbReference type="InterPro" id="IPR038062">
    <property type="entry name" value="ScdA-like_N_sf"/>
</dbReference>
<dbReference type="EMBL" id="JANGEW010000014">
    <property type="protein sequence ID" value="MCQ5342968.1"/>
    <property type="molecule type" value="Genomic_DNA"/>
</dbReference>
<accession>A0ABT1SSX0</accession>
<evidence type="ECO:0000259" key="1">
    <source>
        <dbReference type="Pfam" id="PF08984"/>
    </source>
</evidence>
<protein>
    <submittedName>
        <fullName evidence="2">DUF1858 domain-containing protein</fullName>
    </submittedName>
</protein>
<dbReference type="InterPro" id="IPR015077">
    <property type="entry name" value="DUF1858"/>
</dbReference>
<comment type="caution">
    <text evidence="2">The sequence shown here is derived from an EMBL/GenBank/DDBJ whole genome shotgun (WGS) entry which is preliminary data.</text>
</comment>
<dbReference type="Gene3D" id="1.10.3910.10">
    <property type="entry name" value="SP0561-like"/>
    <property type="match status" value="1"/>
</dbReference>
<organism evidence="2 3">
    <name type="scientific">Megasphaera massiliensis</name>
    <dbReference type="NCBI Taxonomy" id="1232428"/>
    <lineage>
        <taxon>Bacteria</taxon>
        <taxon>Bacillati</taxon>
        <taxon>Bacillota</taxon>
        <taxon>Negativicutes</taxon>
        <taxon>Veillonellales</taxon>
        <taxon>Veillonellaceae</taxon>
        <taxon>Megasphaera</taxon>
    </lineage>
</organism>
<dbReference type="PANTHER" id="PTHR39341:SF1">
    <property type="entry name" value="DUF1858 DOMAIN-CONTAINING PROTEIN"/>
    <property type="match status" value="1"/>
</dbReference>
<dbReference type="NCBIfam" id="TIGR03980">
    <property type="entry name" value="prismane_assoc"/>
    <property type="match status" value="1"/>
</dbReference>
<evidence type="ECO:0000313" key="2">
    <source>
        <dbReference type="EMBL" id="MCQ5342968.1"/>
    </source>
</evidence>
<evidence type="ECO:0000313" key="3">
    <source>
        <dbReference type="Proteomes" id="UP001206692"/>
    </source>
</evidence>
<dbReference type="PANTHER" id="PTHR39341">
    <property type="entry name" value="BSL7085 PROTEIN"/>
    <property type="match status" value="1"/>
</dbReference>
<reference evidence="2 3" key="1">
    <citation type="submission" date="2022-06" db="EMBL/GenBank/DDBJ databases">
        <title>Isolation of gut microbiota from human fecal samples.</title>
        <authorList>
            <person name="Pamer E.G."/>
            <person name="Barat B."/>
            <person name="Waligurski E."/>
            <person name="Medina S."/>
            <person name="Paddock L."/>
            <person name="Mostad J."/>
        </authorList>
    </citation>
    <scope>NUCLEOTIDE SEQUENCE [LARGE SCALE GENOMIC DNA]</scope>
    <source>
        <strain evidence="2 3">DFI.1.1</strain>
    </source>
</reference>
<proteinExistence type="predicted"/>
<dbReference type="InterPro" id="IPR023883">
    <property type="entry name" value="CHP03980_redox-disulphide"/>
</dbReference>
<dbReference type="RefSeq" id="WP_044504989.1">
    <property type="nucleotide sequence ID" value="NZ_BAABYR010000003.1"/>
</dbReference>
<dbReference type="SUPFAM" id="SSF140683">
    <property type="entry name" value="SP0561-like"/>
    <property type="match status" value="1"/>
</dbReference>
<feature type="domain" description="DUF1858" evidence="1">
    <location>
        <begin position="4"/>
        <end position="57"/>
    </location>
</feature>